<dbReference type="Proteomes" id="UP000287033">
    <property type="component" value="Unassembled WGS sequence"/>
</dbReference>
<accession>A0A401SU57</accession>
<reference evidence="2 3" key="1">
    <citation type="journal article" date="2018" name="Nat. Ecol. Evol.">
        <title>Shark genomes provide insights into elasmobranch evolution and the origin of vertebrates.</title>
        <authorList>
            <person name="Hara Y"/>
            <person name="Yamaguchi K"/>
            <person name="Onimaru K"/>
            <person name="Kadota M"/>
            <person name="Koyanagi M"/>
            <person name="Keeley SD"/>
            <person name="Tatsumi K"/>
            <person name="Tanaka K"/>
            <person name="Motone F"/>
            <person name="Kageyama Y"/>
            <person name="Nozu R"/>
            <person name="Adachi N"/>
            <person name="Nishimura O"/>
            <person name="Nakagawa R"/>
            <person name="Tanegashima C"/>
            <person name="Kiyatake I"/>
            <person name="Matsumoto R"/>
            <person name="Murakumo K"/>
            <person name="Nishida K"/>
            <person name="Terakita A"/>
            <person name="Kuratani S"/>
            <person name="Sato K"/>
            <person name="Hyodo S Kuraku.S."/>
        </authorList>
    </citation>
    <scope>NUCLEOTIDE SEQUENCE [LARGE SCALE GENOMIC DNA]</scope>
</reference>
<feature type="region of interest" description="Disordered" evidence="1">
    <location>
        <begin position="1"/>
        <end position="74"/>
    </location>
</feature>
<feature type="compositionally biased region" description="Polar residues" evidence="1">
    <location>
        <begin position="33"/>
        <end position="49"/>
    </location>
</feature>
<dbReference type="AlphaFoldDB" id="A0A401SU57"/>
<evidence type="ECO:0000313" key="3">
    <source>
        <dbReference type="Proteomes" id="UP000287033"/>
    </source>
</evidence>
<organism evidence="2 3">
    <name type="scientific">Chiloscyllium punctatum</name>
    <name type="common">Brownbanded bambooshark</name>
    <name type="synonym">Hemiscyllium punctatum</name>
    <dbReference type="NCBI Taxonomy" id="137246"/>
    <lineage>
        <taxon>Eukaryota</taxon>
        <taxon>Metazoa</taxon>
        <taxon>Chordata</taxon>
        <taxon>Craniata</taxon>
        <taxon>Vertebrata</taxon>
        <taxon>Chondrichthyes</taxon>
        <taxon>Elasmobranchii</taxon>
        <taxon>Galeomorphii</taxon>
        <taxon>Galeoidea</taxon>
        <taxon>Orectolobiformes</taxon>
        <taxon>Hemiscylliidae</taxon>
        <taxon>Chiloscyllium</taxon>
    </lineage>
</organism>
<keyword evidence="3" id="KW-1185">Reference proteome</keyword>
<proteinExistence type="predicted"/>
<feature type="compositionally biased region" description="Basic and acidic residues" evidence="1">
    <location>
        <begin position="51"/>
        <end position="62"/>
    </location>
</feature>
<name>A0A401SU57_CHIPU</name>
<evidence type="ECO:0000313" key="2">
    <source>
        <dbReference type="EMBL" id="GCC33947.1"/>
    </source>
</evidence>
<protein>
    <submittedName>
        <fullName evidence="2">Uncharacterized protein</fullName>
    </submittedName>
</protein>
<comment type="caution">
    <text evidence="2">The sequence shown here is derived from an EMBL/GenBank/DDBJ whole genome shotgun (WGS) entry which is preliminary data.</text>
</comment>
<dbReference type="EMBL" id="BEZZ01000555">
    <property type="protein sequence ID" value="GCC33947.1"/>
    <property type="molecule type" value="Genomic_DNA"/>
</dbReference>
<evidence type="ECO:0000256" key="1">
    <source>
        <dbReference type="SAM" id="MobiDB-lite"/>
    </source>
</evidence>
<gene>
    <name evidence="2" type="ORF">chiPu_0012418</name>
</gene>
<sequence length="110" mass="11796">MPGVVVSVARPRRQAKPTSPSSVATAAVLAQPETRTAPNPKLTTSSATQFPKKEQKPPERPGKASQMKMAAQGAARDFRVHPASLVPVSGKFKNWTVTGTMVFNPETKEK</sequence>